<dbReference type="PROSITE" id="PS01124">
    <property type="entry name" value="HTH_ARAC_FAMILY_2"/>
    <property type="match status" value="1"/>
</dbReference>
<dbReference type="InterPro" id="IPR018060">
    <property type="entry name" value="HTH_AraC"/>
</dbReference>
<accession>A0A9X2GPQ7</accession>
<comment type="caution">
    <text evidence="5">The sequence shown here is derived from an EMBL/GenBank/DDBJ whole genome shotgun (WGS) entry which is preliminary data.</text>
</comment>
<dbReference type="Proteomes" id="UP001139648">
    <property type="component" value="Unassembled WGS sequence"/>
</dbReference>
<protein>
    <submittedName>
        <fullName evidence="5">Transcriptional regulator GlxA family with amidase domain</fullName>
    </submittedName>
</protein>
<keyword evidence="2" id="KW-0238">DNA-binding</keyword>
<feature type="domain" description="HTH araC/xylS-type" evidence="4">
    <location>
        <begin position="23"/>
        <end position="89"/>
    </location>
</feature>
<evidence type="ECO:0000256" key="3">
    <source>
        <dbReference type="ARBA" id="ARBA00023163"/>
    </source>
</evidence>
<proteinExistence type="predicted"/>
<dbReference type="PANTHER" id="PTHR46796">
    <property type="entry name" value="HTH-TYPE TRANSCRIPTIONAL ACTIVATOR RHAS-RELATED"/>
    <property type="match status" value="1"/>
</dbReference>
<dbReference type="Pfam" id="PF12833">
    <property type="entry name" value="HTH_18"/>
    <property type="match status" value="1"/>
</dbReference>
<dbReference type="RefSeq" id="WP_253745305.1">
    <property type="nucleotide sequence ID" value="NZ_JAMZEB010000002.1"/>
</dbReference>
<dbReference type="InterPro" id="IPR009057">
    <property type="entry name" value="Homeodomain-like_sf"/>
</dbReference>
<dbReference type="EMBL" id="JAMZEB010000002">
    <property type="protein sequence ID" value="MCP2358213.1"/>
    <property type="molecule type" value="Genomic_DNA"/>
</dbReference>
<evidence type="ECO:0000259" key="4">
    <source>
        <dbReference type="PROSITE" id="PS01124"/>
    </source>
</evidence>
<dbReference type="Gene3D" id="1.10.10.60">
    <property type="entry name" value="Homeodomain-like"/>
    <property type="match status" value="1"/>
</dbReference>
<organism evidence="5 6">
    <name type="scientific">Nonomuraea thailandensis</name>
    <dbReference type="NCBI Taxonomy" id="1188745"/>
    <lineage>
        <taxon>Bacteria</taxon>
        <taxon>Bacillati</taxon>
        <taxon>Actinomycetota</taxon>
        <taxon>Actinomycetes</taxon>
        <taxon>Streptosporangiales</taxon>
        <taxon>Streptosporangiaceae</taxon>
        <taxon>Nonomuraea</taxon>
    </lineage>
</organism>
<reference evidence="5" key="1">
    <citation type="submission" date="2022-06" db="EMBL/GenBank/DDBJ databases">
        <title>Sequencing the genomes of 1000 actinobacteria strains.</title>
        <authorList>
            <person name="Klenk H.-P."/>
        </authorList>
    </citation>
    <scope>NUCLEOTIDE SEQUENCE</scope>
    <source>
        <strain evidence="5">DSM 46694</strain>
    </source>
</reference>
<dbReference type="SMART" id="SM00342">
    <property type="entry name" value="HTH_ARAC"/>
    <property type="match status" value="1"/>
</dbReference>
<dbReference type="GO" id="GO:0043565">
    <property type="term" value="F:sequence-specific DNA binding"/>
    <property type="evidence" value="ECO:0007669"/>
    <property type="project" value="InterPro"/>
</dbReference>
<dbReference type="SUPFAM" id="SSF46689">
    <property type="entry name" value="Homeodomain-like"/>
    <property type="match status" value="1"/>
</dbReference>
<keyword evidence="6" id="KW-1185">Reference proteome</keyword>
<evidence type="ECO:0000256" key="1">
    <source>
        <dbReference type="ARBA" id="ARBA00023015"/>
    </source>
</evidence>
<name>A0A9X2GPQ7_9ACTN</name>
<sequence>MHSHRILRDLRWLPVARPRRPARRFTTELGIPPAAYVERVRVEAAQRALEDGGDPLEAIARRYGFGTAETLRRSFHRCLGVAPSDYRDRFRSTTGEHL</sequence>
<evidence type="ECO:0000313" key="5">
    <source>
        <dbReference type="EMBL" id="MCP2358213.1"/>
    </source>
</evidence>
<evidence type="ECO:0000256" key="2">
    <source>
        <dbReference type="ARBA" id="ARBA00023125"/>
    </source>
</evidence>
<dbReference type="AlphaFoldDB" id="A0A9X2GPQ7"/>
<keyword evidence="1" id="KW-0805">Transcription regulation</keyword>
<keyword evidence="3" id="KW-0804">Transcription</keyword>
<evidence type="ECO:0000313" key="6">
    <source>
        <dbReference type="Proteomes" id="UP001139648"/>
    </source>
</evidence>
<dbReference type="GO" id="GO:0003700">
    <property type="term" value="F:DNA-binding transcription factor activity"/>
    <property type="evidence" value="ECO:0007669"/>
    <property type="project" value="InterPro"/>
</dbReference>
<gene>
    <name evidence="5" type="ORF">HD597_005233</name>
</gene>
<dbReference type="InterPro" id="IPR050204">
    <property type="entry name" value="AraC_XylS_family_regulators"/>
</dbReference>